<dbReference type="AlphaFoldDB" id="A0A9N9PQZ7"/>
<feature type="compositionally biased region" description="Basic residues" evidence="5">
    <location>
        <begin position="33"/>
        <end position="45"/>
    </location>
</feature>
<dbReference type="InterPro" id="IPR002110">
    <property type="entry name" value="Ankyrin_rpt"/>
</dbReference>
<feature type="domain" description="Peptidase S8/S53" evidence="6">
    <location>
        <begin position="835"/>
        <end position="1063"/>
    </location>
</feature>
<organism evidence="7 8">
    <name type="scientific">Hymenoscyphus fraxineus</name>
    <dbReference type="NCBI Taxonomy" id="746836"/>
    <lineage>
        <taxon>Eukaryota</taxon>
        <taxon>Fungi</taxon>
        <taxon>Dikarya</taxon>
        <taxon>Ascomycota</taxon>
        <taxon>Pezizomycotina</taxon>
        <taxon>Leotiomycetes</taxon>
        <taxon>Helotiales</taxon>
        <taxon>Helotiaceae</taxon>
        <taxon>Hymenoscyphus</taxon>
    </lineage>
</organism>
<dbReference type="GO" id="GO:0004252">
    <property type="term" value="F:serine-type endopeptidase activity"/>
    <property type="evidence" value="ECO:0007669"/>
    <property type="project" value="UniProtKB-UniRule"/>
</dbReference>
<feature type="region of interest" description="Disordered" evidence="5">
    <location>
        <begin position="465"/>
        <end position="484"/>
    </location>
</feature>
<dbReference type="Pfam" id="PF13606">
    <property type="entry name" value="Ank_3"/>
    <property type="match status" value="1"/>
</dbReference>
<evidence type="ECO:0000313" key="7">
    <source>
        <dbReference type="EMBL" id="CAG8956331.1"/>
    </source>
</evidence>
<proteinExistence type="inferred from homology"/>
<dbReference type="PROSITE" id="PS51892">
    <property type="entry name" value="SUBTILASE"/>
    <property type="match status" value="1"/>
</dbReference>
<dbReference type="SMART" id="SM00248">
    <property type="entry name" value="ANK"/>
    <property type="match status" value="3"/>
</dbReference>
<reference evidence="7" key="1">
    <citation type="submission" date="2021-07" db="EMBL/GenBank/DDBJ databases">
        <authorList>
            <person name="Durling M."/>
        </authorList>
    </citation>
    <scope>NUCLEOTIDE SEQUENCE</scope>
</reference>
<feature type="compositionally biased region" description="Polar residues" evidence="5">
    <location>
        <begin position="1"/>
        <end position="15"/>
    </location>
</feature>
<accession>A0A9N9PQZ7</accession>
<keyword evidence="1 4" id="KW-0645">Protease</keyword>
<dbReference type="PRINTS" id="PR00723">
    <property type="entry name" value="SUBTILISIN"/>
</dbReference>
<dbReference type="Proteomes" id="UP000696280">
    <property type="component" value="Unassembled WGS sequence"/>
</dbReference>
<keyword evidence="2 4" id="KW-0378">Hydrolase</keyword>
<dbReference type="InterPro" id="IPR036770">
    <property type="entry name" value="Ankyrin_rpt-contain_sf"/>
</dbReference>
<comment type="caution">
    <text evidence="7">The sequence shown here is derived from an EMBL/GenBank/DDBJ whole genome shotgun (WGS) entry which is preliminary data.</text>
</comment>
<evidence type="ECO:0000256" key="4">
    <source>
        <dbReference type="PROSITE-ProRule" id="PRU01240"/>
    </source>
</evidence>
<evidence type="ECO:0000256" key="5">
    <source>
        <dbReference type="SAM" id="MobiDB-lite"/>
    </source>
</evidence>
<dbReference type="PANTHER" id="PTHR24121">
    <property type="entry name" value="NO MECHANORECEPTOR POTENTIAL C, ISOFORM D-RELATED"/>
    <property type="match status" value="1"/>
</dbReference>
<gene>
    <name evidence="7" type="ORF">HYFRA_00003711</name>
</gene>
<dbReference type="EMBL" id="CAJVRL010000070">
    <property type="protein sequence ID" value="CAG8956331.1"/>
    <property type="molecule type" value="Genomic_DNA"/>
</dbReference>
<dbReference type="OrthoDB" id="5386278at2759"/>
<feature type="region of interest" description="Disordered" evidence="5">
    <location>
        <begin position="1"/>
        <end position="45"/>
    </location>
</feature>
<dbReference type="Gene3D" id="1.25.40.20">
    <property type="entry name" value="Ankyrin repeat-containing domain"/>
    <property type="match status" value="1"/>
</dbReference>
<keyword evidence="8" id="KW-1185">Reference proteome</keyword>
<evidence type="ECO:0000313" key="8">
    <source>
        <dbReference type="Proteomes" id="UP000696280"/>
    </source>
</evidence>
<name>A0A9N9PQZ7_9HELO</name>
<dbReference type="PANTHER" id="PTHR24121:SF23">
    <property type="entry name" value="NO MECHANORECEPTOR POTENTIAL C, ISOFORM H"/>
    <property type="match status" value="1"/>
</dbReference>
<dbReference type="InterPro" id="IPR036852">
    <property type="entry name" value="Peptidase_S8/S53_dom_sf"/>
</dbReference>
<feature type="compositionally biased region" description="Acidic residues" evidence="5">
    <location>
        <begin position="19"/>
        <end position="28"/>
    </location>
</feature>
<evidence type="ECO:0000256" key="1">
    <source>
        <dbReference type="ARBA" id="ARBA00022670"/>
    </source>
</evidence>
<dbReference type="Gene3D" id="3.40.50.200">
    <property type="entry name" value="Peptidase S8/S53 domain"/>
    <property type="match status" value="1"/>
</dbReference>
<keyword evidence="3 4" id="KW-0720">Serine protease</keyword>
<feature type="active site" description="Charge relay system" evidence="4">
    <location>
        <position position="881"/>
    </location>
</feature>
<evidence type="ECO:0000256" key="2">
    <source>
        <dbReference type="ARBA" id="ARBA00022801"/>
    </source>
</evidence>
<dbReference type="Pfam" id="PF00082">
    <property type="entry name" value="Peptidase_S8"/>
    <property type="match status" value="1"/>
</dbReference>
<dbReference type="CDD" id="cd07491">
    <property type="entry name" value="Peptidases_S8_7"/>
    <property type="match status" value="1"/>
</dbReference>
<protein>
    <recommendedName>
        <fullName evidence="6">Peptidase S8/S53 domain-containing protein</fullName>
    </recommendedName>
</protein>
<dbReference type="SUPFAM" id="SSF48403">
    <property type="entry name" value="Ankyrin repeat"/>
    <property type="match status" value="1"/>
</dbReference>
<feature type="active site" description="Charge relay system" evidence="4">
    <location>
        <position position="842"/>
    </location>
</feature>
<dbReference type="InterPro" id="IPR015500">
    <property type="entry name" value="Peptidase_S8_subtilisin-rel"/>
</dbReference>
<dbReference type="SUPFAM" id="SSF52743">
    <property type="entry name" value="Subtilisin-like"/>
    <property type="match status" value="1"/>
</dbReference>
<comment type="similarity">
    <text evidence="4">Belongs to the peptidase S8 family.</text>
</comment>
<feature type="active site" description="Charge relay system" evidence="4">
    <location>
        <position position="1048"/>
    </location>
</feature>
<dbReference type="GO" id="GO:0006508">
    <property type="term" value="P:proteolysis"/>
    <property type="evidence" value="ECO:0007669"/>
    <property type="project" value="UniProtKB-KW"/>
</dbReference>
<dbReference type="InterPro" id="IPR000209">
    <property type="entry name" value="Peptidase_S8/S53_dom"/>
</dbReference>
<evidence type="ECO:0000256" key="3">
    <source>
        <dbReference type="ARBA" id="ARBA00022825"/>
    </source>
</evidence>
<sequence>MYAQRVTQGESYQNYDESSQSDESDTDSDGLGSKRRNKKEPRQQIKKSVRILLTAVLETIREGGFNAVSSADRHSLAEAIDATGHPTALHVLAEMQKAELPNNSKHLQSLVKSLAKPGKKRLLAETDYSERTPLHIAISNGKRSMVKWMCEAYDNIDAILSIQSGKRGNCIHYAIESASERSNVSAFLVNLASEATLSAKNDDGNTPLHLAVAYRRVQSLPTQLELIMAIVKKCDKYTKSLEGGDLNRNKKSPYIHYLETRNEEIKKAADERKSLTGVNHHGEQTILNPTVAPDIGAPEKNEHPFGIPQRRVTGNFDGDVFSKDLKVHGKNTLPKNITAQSKVTVLPSPETGPPSSIGTLTRGGNYQGIIAEAMASSTDKQMLPSNEDEVGSFLKLHYLRTRDHSAALEILYGGSITSEKDKDIFFDVSEHSTLTLNKIQKIISHLKFENILQFVHIPKVSSDEAQESTSVANTKRTRGRDGNGRNELEKVFGWLRDKGKGVTTILRVTVDDLDVPAHSDVAIEAALKGMGVEVWDKYLSQQWKKYDLSSEVIRKVSPDVREVHLHWSGQNSVLRGWSAEQGLPQLRGLRKIVLNTQQQGILDPQSRVDENVEEFKARIDKNTAMVWSHGKIEECLDKSREELKAVIKELIPVFRALHVEERNEEGAGKTSVICQSCAKQISRETKSLIDIKLPSRVKKEILKVLNKGNLDISKGTTKARVREMIKSLAETIARDSEKSIRETAKNIASLIAQQVAQEIARGYKGVEINVPKSRKVQNVLLSRLASAPEIAEQPEKHRWIETMTDFRTLLVNAEKKWGQDGSPRGLTPLRKSKEAIEVAVIDDGADTAELQLGPMVDITGHSFCHDNREAPSPWYTSSGGHGTIMASQVHRICPMAKLYILKLEDSIDPDLPTKRRITIESATKAIRQAVTMKVHIISMSWTIQSAIDRNRDQGAIAELEAAIREAATNKILMFCSASDEGVGENLLSYPYKASSDIIKIGAADVNGKLFDKVGDTSTVSFLLPGKEVEGEGLSDAVVSKIQYLTGSSVSTALAAGLAALILYCAQARYLLASDDMKEKAKRDYELLKTHDKMREAFREIGTTDTSGQKYIKVWEVFGRKFDEWKDLEGRGLVGVRGRTPISIVASVADTLCVKF</sequence>
<evidence type="ECO:0000259" key="6">
    <source>
        <dbReference type="Pfam" id="PF00082"/>
    </source>
</evidence>